<reference evidence="2 3" key="1">
    <citation type="submission" date="2015-12" db="EMBL/GenBank/DDBJ databases">
        <title>Draft genome sequence of the thermoanaerobe Thermotalea metallivorans, an isolate from the runoff channel of the Great Artesian Basin, Australia.</title>
        <authorList>
            <person name="Patel B.K."/>
        </authorList>
    </citation>
    <scope>NUCLEOTIDE SEQUENCE [LARGE SCALE GENOMIC DNA]</scope>
    <source>
        <strain evidence="2 3">B2-1</strain>
    </source>
</reference>
<accession>A0A140L5F1</accession>
<sequence length="534" mass="59426">MKKEYIITEGKTYEEAVEKGLKELNTTLENVDIEVLEEGKSIFHFTTKHYKIQIKKKNIQEDPLTKDALRDREKECTDGQVVIEVSKDEMKAFMTMIPPEGGKMITKEDVTNALIAADVVYGIDSMAIENAIIQNNFHHKIEVARGKEAIHGLDGTIQYLFDIHAKIQPEILEDGSVNFKELNLIQNVKKGDVLAIRTLPTDGIEGITVRGRALPAKPGKPVHFKRGKNVVESPDGLQLIADANGQVKLLDDKVTVLQVCEINGDVDNSTGNIHFNGKVIVKGNVATGFEIHCDGDVEVYGVVEGAMIHAEGNIILHKGIQGNNSGRLFSRQDIIARYMENCYAKAYGNIQAEVVMHCKLESKGQVIVTGKKGLIVGGEIRANQDISAKIIGSSMATATKLEVGIDPEMKERYDHLKEEMDHLTKNMDHVNKAIDLLTKMAKIAALPPDKEEILRKSLNTKQYLEVKIESVSQELVNLKQILQSLSNGRIHAENVIYPGVKISIGNSFYYVRDEIQRATILREDGEIKIIPYLK</sequence>
<dbReference type="Gene3D" id="3.30.30.80">
    <property type="entry name" value="probable RNA-binding protein from clostridium symbiosum atcc 14940"/>
    <property type="match status" value="1"/>
</dbReference>
<dbReference type="PANTHER" id="PTHR38032">
    <property type="entry name" value="POLYMERASE-RELATED"/>
    <property type="match status" value="1"/>
</dbReference>
<evidence type="ECO:0000313" key="2">
    <source>
        <dbReference type="EMBL" id="KXG75776.1"/>
    </source>
</evidence>
<proteinExistence type="predicted"/>
<dbReference type="STRING" id="520762.AN619_15300"/>
<feature type="domain" description="RNA-binding protein KhpB N-terminal" evidence="1">
    <location>
        <begin position="7"/>
        <end position="57"/>
    </location>
</feature>
<evidence type="ECO:0000313" key="3">
    <source>
        <dbReference type="Proteomes" id="UP000070456"/>
    </source>
</evidence>
<dbReference type="GO" id="GO:0000902">
    <property type="term" value="P:cell morphogenesis"/>
    <property type="evidence" value="ECO:0007669"/>
    <property type="project" value="InterPro"/>
</dbReference>
<name>A0A140L5F1_9FIRM</name>
<dbReference type="RefSeq" id="WP_068556128.1">
    <property type="nucleotide sequence ID" value="NZ_LOEE01000031.1"/>
</dbReference>
<dbReference type="Proteomes" id="UP000070456">
    <property type="component" value="Unassembled WGS sequence"/>
</dbReference>
<dbReference type="AlphaFoldDB" id="A0A140L5F1"/>
<evidence type="ECO:0000259" key="1">
    <source>
        <dbReference type="SMART" id="SM01245"/>
    </source>
</evidence>
<keyword evidence="3" id="KW-1185">Reference proteome</keyword>
<protein>
    <recommendedName>
        <fullName evidence="1">RNA-binding protein KhpB N-terminal domain-containing protein</fullName>
    </recommendedName>
</protein>
<dbReference type="EMBL" id="LOEE01000031">
    <property type="protein sequence ID" value="KXG75776.1"/>
    <property type="molecule type" value="Genomic_DNA"/>
</dbReference>
<comment type="caution">
    <text evidence="2">The sequence shown here is derived from an EMBL/GenBank/DDBJ whole genome shotgun (WGS) entry which is preliminary data.</text>
</comment>
<dbReference type="InterPro" id="IPR036145">
    <property type="entry name" value="MinC_C_sf"/>
</dbReference>
<dbReference type="PANTHER" id="PTHR38032:SF1">
    <property type="entry name" value="RNA-BINDING PROTEIN KHPB N-TERMINAL DOMAIN-CONTAINING PROTEIN"/>
    <property type="match status" value="1"/>
</dbReference>
<dbReference type="PATRIC" id="fig|520762.4.peg.1697"/>
<dbReference type="InterPro" id="IPR046866">
    <property type="entry name" value="FapA_N"/>
</dbReference>
<gene>
    <name evidence="2" type="ORF">AN619_15300</name>
</gene>
<dbReference type="InterPro" id="IPR005646">
    <property type="entry name" value="FapA"/>
</dbReference>
<dbReference type="SMART" id="SM01245">
    <property type="entry name" value="Jag_N"/>
    <property type="match status" value="1"/>
</dbReference>
<dbReference type="Pfam" id="PF14804">
    <property type="entry name" value="Jag_N"/>
    <property type="match status" value="1"/>
</dbReference>
<dbReference type="SUPFAM" id="SSF63848">
    <property type="entry name" value="Cell-division inhibitor MinC, C-terminal domain"/>
    <property type="match status" value="1"/>
</dbReference>
<dbReference type="InterPro" id="IPR046865">
    <property type="entry name" value="FapA_b_solenoid"/>
</dbReference>
<dbReference type="InterPro" id="IPR038247">
    <property type="entry name" value="Jag_N_dom_sf"/>
</dbReference>
<dbReference type="InterPro" id="IPR032782">
    <property type="entry name" value="KhpB_N"/>
</dbReference>
<organism evidence="2 3">
    <name type="scientific">Thermotalea metallivorans</name>
    <dbReference type="NCBI Taxonomy" id="520762"/>
    <lineage>
        <taxon>Bacteria</taxon>
        <taxon>Bacillati</taxon>
        <taxon>Bacillota</taxon>
        <taxon>Clostridia</taxon>
        <taxon>Peptostreptococcales</taxon>
        <taxon>Thermotaleaceae</taxon>
        <taxon>Thermotalea</taxon>
    </lineage>
</organism>
<dbReference type="Pfam" id="PF20250">
    <property type="entry name" value="FapA_N"/>
    <property type="match status" value="1"/>
</dbReference>
<dbReference type="Pfam" id="PF03961">
    <property type="entry name" value="FapA"/>
    <property type="match status" value="1"/>
</dbReference>